<sequence length="91" mass="8999">MTRLIVLASVALLASSAALPLRSDKTVVEARSGTQFIGGACASDAACASGCCGFNTGKCAGPFVALIKDGGCGHGLAHPKHEIRAEEAAAA</sequence>
<feature type="chain" id="PRO_5042192474" description="Biotrophy-associated secreted protein 2" evidence="1">
    <location>
        <begin position="19"/>
        <end position="91"/>
    </location>
</feature>
<feature type="signal peptide" evidence="1">
    <location>
        <begin position="1"/>
        <end position="18"/>
    </location>
</feature>
<dbReference type="EMBL" id="JARKIB010000048">
    <property type="protein sequence ID" value="KAJ7755994.1"/>
    <property type="molecule type" value="Genomic_DNA"/>
</dbReference>
<evidence type="ECO:0000313" key="3">
    <source>
        <dbReference type="Proteomes" id="UP001215598"/>
    </source>
</evidence>
<accession>A0AAD7J342</accession>
<keyword evidence="3" id="KW-1185">Reference proteome</keyword>
<evidence type="ECO:0000313" key="2">
    <source>
        <dbReference type="EMBL" id="KAJ7755994.1"/>
    </source>
</evidence>
<keyword evidence="1" id="KW-0732">Signal</keyword>
<dbReference type="AlphaFoldDB" id="A0AAD7J342"/>
<name>A0AAD7J342_9AGAR</name>
<protein>
    <recommendedName>
        <fullName evidence="4">Biotrophy-associated secreted protein 2</fullName>
    </recommendedName>
</protein>
<reference evidence="2" key="1">
    <citation type="submission" date="2023-03" db="EMBL/GenBank/DDBJ databases">
        <title>Massive genome expansion in bonnet fungi (Mycena s.s.) driven by repeated elements and novel gene families across ecological guilds.</title>
        <authorList>
            <consortium name="Lawrence Berkeley National Laboratory"/>
            <person name="Harder C.B."/>
            <person name="Miyauchi S."/>
            <person name="Viragh M."/>
            <person name="Kuo A."/>
            <person name="Thoen E."/>
            <person name="Andreopoulos B."/>
            <person name="Lu D."/>
            <person name="Skrede I."/>
            <person name="Drula E."/>
            <person name="Henrissat B."/>
            <person name="Morin E."/>
            <person name="Kohler A."/>
            <person name="Barry K."/>
            <person name="LaButti K."/>
            <person name="Morin E."/>
            <person name="Salamov A."/>
            <person name="Lipzen A."/>
            <person name="Mereny Z."/>
            <person name="Hegedus B."/>
            <person name="Baldrian P."/>
            <person name="Stursova M."/>
            <person name="Weitz H."/>
            <person name="Taylor A."/>
            <person name="Grigoriev I.V."/>
            <person name="Nagy L.G."/>
            <person name="Martin F."/>
            <person name="Kauserud H."/>
        </authorList>
    </citation>
    <scope>NUCLEOTIDE SEQUENCE</scope>
    <source>
        <strain evidence="2">CBHHK182m</strain>
    </source>
</reference>
<evidence type="ECO:0008006" key="4">
    <source>
        <dbReference type="Google" id="ProtNLM"/>
    </source>
</evidence>
<organism evidence="2 3">
    <name type="scientific">Mycena metata</name>
    <dbReference type="NCBI Taxonomy" id="1033252"/>
    <lineage>
        <taxon>Eukaryota</taxon>
        <taxon>Fungi</taxon>
        <taxon>Dikarya</taxon>
        <taxon>Basidiomycota</taxon>
        <taxon>Agaricomycotina</taxon>
        <taxon>Agaricomycetes</taxon>
        <taxon>Agaricomycetidae</taxon>
        <taxon>Agaricales</taxon>
        <taxon>Marasmiineae</taxon>
        <taxon>Mycenaceae</taxon>
        <taxon>Mycena</taxon>
    </lineage>
</organism>
<proteinExistence type="predicted"/>
<evidence type="ECO:0000256" key="1">
    <source>
        <dbReference type="SAM" id="SignalP"/>
    </source>
</evidence>
<comment type="caution">
    <text evidence="2">The sequence shown here is derived from an EMBL/GenBank/DDBJ whole genome shotgun (WGS) entry which is preliminary data.</text>
</comment>
<gene>
    <name evidence="2" type="ORF">B0H16DRAFT_1722142</name>
</gene>
<dbReference type="Proteomes" id="UP001215598">
    <property type="component" value="Unassembled WGS sequence"/>
</dbReference>